<accession>A0A1I0I0K6</accession>
<dbReference type="InterPro" id="IPR005531">
    <property type="entry name" value="Asp23"/>
</dbReference>
<dbReference type="AlphaFoldDB" id="A0A1I0I0K6"/>
<evidence type="ECO:0000313" key="4">
    <source>
        <dbReference type="Proteomes" id="UP000199361"/>
    </source>
</evidence>
<dbReference type="Pfam" id="PF03780">
    <property type="entry name" value="Asp23"/>
    <property type="match status" value="1"/>
</dbReference>
<sequence length="125" mass="12996">MTAATGAGTFAVPGQRPAPPPPEVRGRTRIADQVVTKIACCAAGEVPEVLRVRPGGGTWRSPSSDAEVHGEQAAVYLSVSVAYPSPLREVAARVRQHVIARVAAQTGLDVTHLDVTITDFGGDLS</sequence>
<feature type="region of interest" description="Disordered" evidence="2">
    <location>
        <begin position="1"/>
        <end position="25"/>
    </location>
</feature>
<keyword evidence="4" id="KW-1185">Reference proteome</keyword>
<name>A0A1I0I0K6_9ACTN</name>
<evidence type="ECO:0000313" key="3">
    <source>
        <dbReference type="EMBL" id="SET89220.1"/>
    </source>
</evidence>
<proteinExistence type="inferred from homology"/>
<dbReference type="EMBL" id="FOHX01000004">
    <property type="protein sequence ID" value="SET89220.1"/>
    <property type="molecule type" value="Genomic_DNA"/>
</dbReference>
<protein>
    <submittedName>
        <fullName evidence="3">Uncharacterized conserved protein YloU, alkaline shock protein (Asp23) family</fullName>
    </submittedName>
</protein>
<evidence type="ECO:0000256" key="2">
    <source>
        <dbReference type="SAM" id="MobiDB-lite"/>
    </source>
</evidence>
<gene>
    <name evidence="3" type="ORF">SAMN05421811_104573</name>
</gene>
<dbReference type="Proteomes" id="UP000199361">
    <property type="component" value="Unassembled WGS sequence"/>
</dbReference>
<reference evidence="3 4" key="1">
    <citation type="submission" date="2016-10" db="EMBL/GenBank/DDBJ databases">
        <authorList>
            <person name="de Groot N.N."/>
        </authorList>
    </citation>
    <scope>NUCLEOTIDE SEQUENCE [LARGE SCALE GENOMIC DNA]</scope>
    <source>
        <strain evidence="3 4">CGMCC 4.5598</strain>
    </source>
</reference>
<organism evidence="3 4">
    <name type="scientific">Nonomuraea wenchangensis</name>
    <dbReference type="NCBI Taxonomy" id="568860"/>
    <lineage>
        <taxon>Bacteria</taxon>
        <taxon>Bacillati</taxon>
        <taxon>Actinomycetota</taxon>
        <taxon>Actinomycetes</taxon>
        <taxon>Streptosporangiales</taxon>
        <taxon>Streptosporangiaceae</taxon>
        <taxon>Nonomuraea</taxon>
    </lineage>
</organism>
<evidence type="ECO:0000256" key="1">
    <source>
        <dbReference type="ARBA" id="ARBA00005721"/>
    </source>
</evidence>
<comment type="similarity">
    <text evidence="1">Belongs to the asp23 family.</text>
</comment>
<dbReference type="STRING" id="568860.SAMN05421811_104573"/>
<dbReference type="RefSeq" id="WP_177240689.1">
    <property type="nucleotide sequence ID" value="NZ_FOHX01000004.1"/>
</dbReference>